<dbReference type="Proteomes" id="UP000253099">
    <property type="component" value="Unassembled WGS sequence"/>
</dbReference>
<keyword evidence="9 12" id="KW-0472">Membrane</keyword>
<dbReference type="GO" id="GO:0005886">
    <property type="term" value="C:plasma membrane"/>
    <property type="evidence" value="ECO:0007669"/>
    <property type="project" value="UniProtKB-SubCell"/>
</dbReference>
<organism evidence="13 14">
    <name type="scientific">Candidatus Methanobinarius endosymbioticus</name>
    <dbReference type="NCBI Taxonomy" id="2006182"/>
    <lineage>
        <taxon>Archaea</taxon>
        <taxon>Methanobacteriati</taxon>
        <taxon>Methanobacteriota</taxon>
        <taxon>Methanomada group</taxon>
        <taxon>Methanobacteria</taxon>
        <taxon>Methanobacteriales</taxon>
        <taxon>Methanobacteriaceae</taxon>
        <taxon>Candidatus Methanobinarius</taxon>
    </lineage>
</organism>
<feature type="transmembrane region" description="Helical" evidence="12">
    <location>
        <begin position="41"/>
        <end position="60"/>
    </location>
</feature>
<evidence type="ECO:0000256" key="11">
    <source>
        <dbReference type="ARBA" id="ARBA00047594"/>
    </source>
</evidence>
<keyword evidence="5 12" id="KW-1003">Cell membrane</keyword>
<keyword evidence="6 12" id="KW-0812">Transmembrane</keyword>
<evidence type="ECO:0000256" key="8">
    <source>
        <dbReference type="ARBA" id="ARBA00022989"/>
    </source>
</evidence>
<comment type="catalytic activity">
    <reaction evidence="11 12">
        <text>di-trans,octa-cis-undecaprenyl diphosphate + H2O = di-trans,octa-cis-undecaprenyl phosphate + phosphate + H(+)</text>
        <dbReference type="Rhea" id="RHEA:28094"/>
        <dbReference type="ChEBI" id="CHEBI:15377"/>
        <dbReference type="ChEBI" id="CHEBI:15378"/>
        <dbReference type="ChEBI" id="CHEBI:43474"/>
        <dbReference type="ChEBI" id="CHEBI:58405"/>
        <dbReference type="ChEBI" id="CHEBI:60392"/>
        <dbReference type="EC" id="3.6.1.27"/>
    </reaction>
</comment>
<reference evidence="13 14" key="1">
    <citation type="submission" date="2018-06" db="EMBL/GenBank/DDBJ databases">
        <title>Genomic insight into two independent archaeal endosymbiosis events.</title>
        <authorList>
            <person name="Lind A.E."/>
            <person name="Lewis W.H."/>
            <person name="Spang A."/>
            <person name="Guy L."/>
            <person name="Embley M.T."/>
            <person name="Ettema T.J.G."/>
        </authorList>
    </citation>
    <scope>NUCLEOTIDE SEQUENCE [LARGE SCALE GENOMIC DNA]</scope>
    <source>
        <strain evidence="13">NOE</strain>
    </source>
</reference>
<evidence type="ECO:0000256" key="12">
    <source>
        <dbReference type="HAMAP-Rule" id="MF_01006"/>
    </source>
</evidence>
<feature type="transmembrane region" description="Helical" evidence="12">
    <location>
        <begin position="94"/>
        <end position="112"/>
    </location>
</feature>
<dbReference type="PANTHER" id="PTHR30622">
    <property type="entry name" value="UNDECAPRENYL-DIPHOSPHATASE"/>
    <property type="match status" value="1"/>
</dbReference>
<evidence type="ECO:0000256" key="10">
    <source>
        <dbReference type="ARBA" id="ARBA00032707"/>
    </source>
</evidence>
<evidence type="ECO:0000256" key="1">
    <source>
        <dbReference type="ARBA" id="ARBA00004651"/>
    </source>
</evidence>
<proteinExistence type="inferred from homology"/>
<evidence type="ECO:0000256" key="3">
    <source>
        <dbReference type="ARBA" id="ARBA00012374"/>
    </source>
</evidence>
<keyword evidence="8 12" id="KW-1133">Transmembrane helix</keyword>
<dbReference type="HAMAP" id="MF_01006">
    <property type="entry name" value="Undec_diphosphatase"/>
    <property type="match status" value="1"/>
</dbReference>
<evidence type="ECO:0000256" key="4">
    <source>
        <dbReference type="ARBA" id="ARBA00021581"/>
    </source>
</evidence>
<gene>
    <name evidence="13" type="primary">uppP_2</name>
    <name evidence="12" type="synonym">uppP</name>
    <name evidence="13" type="ORF">ALNOE001_16910</name>
</gene>
<keyword evidence="7 12" id="KW-0378">Hydrolase</keyword>
<comment type="caution">
    <text evidence="13">The sequence shown here is derived from an EMBL/GenBank/DDBJ whole genome shotgun (WGS) entry which is preliminary data.</text>
</comment>
<feature type="transmembrane region" description="Helical" evidence="12">
    <location>
        <begin position="256"/>
        <end position="274"/>
    </location>
</feature>
<evidence type="ECO:0000313" key="14">
    <source>
        <dbReference type="Proteomes" id="UP000253099"/>
    </source>
</evidence>
<dbReference type="EC" id="3.6.1.27" evidence="3 12"/>
<feature type="transmembrane region" description="Helical" evidence="12">
    <location>
        <begin position="198"/>
        <end position="221"/>
    </location>
</feature>
<dbReference type="NCBIfam" id="TIGR00753">
    <property type="entry name" value="undec_PP_bacA"/>
    <property type="match status" value="1"/>
</dbReference>
<evidence type="ECO:0000256" key="9">
    <source>
        <dbReference type="ARBA" id="ARBA00023136"/>
    </source>
</evidence>
<evidence type="ECO:0000256" key="5">
    <source>
        <dbReference type="ARBA" id="ARBA00022475"/>
    </source>
</evidence>
<dbReference type="EMBL" id="NIZT01000057">
    <property type="protein sequence ID" value="RBQ22633.1"/>
    <property type="molecule type" value="Genomic_DNA"/>
</dbReference>
<dbReference type="InterPro" id="IPR003824">
    <property type="entry name" value="UppP"/>
</dbReference>
<feature type="transmembrane region" description="Helical" evidence="12">
    <location>
        <begin position="6"/>
        <end position="29"/>
    </location>
</feature>
<evidence type="ECO:0000256" key="6">
    <source>
        <dbReference type="ARBA" id="ARBA00022692"/>
    </source>
</evidence>
<dbReference type="AlphaFoldDB" id="A0A366M9X6"/>
<dbReference type="GO" id="GO:0050380">
    <property type="term" value="F:undecaprenyl-diphosphatase activity"/>
    <property type="evidence" value="ECO:0007669"/>
    <property type="project" value="UniProtKB-UniRule"/>
</dbReference>
<protein>
    <recommendedName>
        <fullName evidence="4 12">Undecaprenyl-diphosphatase</fullName>
        <ecNumber evidence="3 12">3.6.1.27</ecNumber>
    </recommendedName>
    <alternativeName>
        <fullName evidence="10 12">Undecaprenyl pyrophosphate phosphatase</fullName>
    </alternativeName>
</protein>
<feature type="transmembrane region" description="Helical" evidence="12">
    <location>
        <begin position="118"/>
        <end position="139"/>
    </location>
</feature>
<comment type="similarity">
    <text evidence="2 12">Belongs to the UppP family.</text>
</comment>
<comment type="subcellular location">
    <subcellularLocation>
        <location evidence="1 12">Cell membrane</location>
        <topology evidence="1 12">Multi-pass membrane protein</topology>
    </subcellularLocation>
</comment>
<dbReference type="PANTHER" id="PTHR30622:SF2">
    <property type="entry name" value="UNDECAPRENYL-DIPHOSPHATASE"/>
    <property type="match status" value="1"/>
</dbReference>
<evidence type="ECO:0000313" key="13">
    <source>
        <dbReference type="EMBL" id="RBQ22633.1"/>
    </source>
</evidence>
<accession>A0A366M9X6</accession>
<keyword evidence="14" id="KW-1185">Reference proteome</keyword>
<evidence type="ECO:0000256" key="7">
    <source>
        <dbReference type="ARBA" id="ARBA00022801"/>
    </source>
</evidence>
<name>A0A366M9X6_9EURY</name>
<feature type="transmembrane region" description="Helical" evidence="12">
    <location>
        <begin position="227"/>
        <end position="249"/>
    </location>
</feature>
<comment type="function">
    <text evidence="12">Catalyzes the dephosphorylation of undecaprenyl diphosphate (UPP).</text>
</comment>
<sequence>MDIIQAIIVGIVQGLTEFLPISSSAHLIFAQELLGINQPGIAFDVLLHLGTLVAVVGYFFKDILEMIKAFFSSLLNVFKGKFRENFKKDPYKKLAWMVIIGTIPAGIIGLLFDAQIEAIFQSSTIPAFFLLITGVLIYVSQRLNIGNRDIKNSGIKDSIIVGIGQAFAIIPGLSRSGTTIASGLLLGLDKEFAAKFSFLLAIPAIIGATITQLDGIIAGLGANLLPYILGFIAALISGYLAISVLLKLIRERSLDIFAFYCWIVGAALLVYSIFFM</sequence>
<evidence type="ECO:0000256" key="2">
    <source>
        <dbReference type="ARBA" id="ARBA00010621"/>
    </source>
</evidence>
<dbReference type="Pfam" id="PF02673">
    <property type="entry name" value="BacA"/>
    <property type="match status" value="1"/>
</dbReference>